<reference evidence="3 4" key="1">
    <citation type="submission" date="2015-10" db="EMBL/GenBank/DDBJ databases">
        <title>The cercosporin biosynthetic gene cluster was horizontally transferred to several fungal lineages and shown to be expanded in Cercospora beticola based on microsynteny with recipient genomes.</title>
        <authorList>
            <person name="De Jonge R."/>
            <person name="Ebert M.K."/>
            <person name="Suttle J.C."/>
            <person name="Jurick Ii W.M."/>
            <person name="Secor G.A."/>
            <person name="Thomma B.P."/>
            <person name="Van De Peer Y."/>
            <person name="Bolton M.D."/>
        </authorList>
    </citation>
    <scope>NUCLEOTIDE SEQUENCE [LARGE SCALE GENOMIC DNA]</scope>
    <source>
        <strain evidence="3 4">09-40</strain>
    </source>
</reference>
<dbReference type="PRINTS" id="PR00081">
    <property type="entry name" value="GDHRDH"/>
</dbReference>
<sequence length="374" mass="40666">MIASRLCRLSHSATRTILCHRQPITISNRTTTRKMSSYIDAAKTTLSENLGGLAQKVAPSHTTFTLSDVPDQTGKIAIITGASEGIGYGVTHTLLSQNISKVFMLSLSEDVANKAQEAVKEELGEDKAKRTVWIEADLGDWKSLKSVAERIGKETDRVDVLVGNAGRGIMTAQLTEDGVDRHMAVNHFGHVLLTSYLLPLLKSTAEKGDTVRISLQASNAHQNAPKDTDFASLESINQDVGPVGQYGRAKLANILYAKYLARHLSKDYPKILSNATHPGVVSTAMSKRDIHEPYPLAGYGMSVAMEAFKKDQFEGALSTLYAATVVDSSGNYICPPAAIEDGSDLARNEELSEQLMKLTRDVLKEKLGNDVPFY</sequence>
<dbReference type="Proteomes" id="UP000230605">
    <property type="component" value="Chromosome 1"/>
</dbReference>
<dbReference type="GO" id="GO:0016491">
    <property type="term" value="F:oxidoreductase activity"/>
    <property type="evidence" value="ECO:0007669"/>
    <property type="project" value="UniProtKB-KW"/>
</dbReference>
<dbReference type="InterPro" id="IPR036291">
    <property type="entry name" value="NAD(P)-bd_dom_sf"/>
</dbReference>
<dbReference type="PANTHER" id="PTHR24320">
    <property type="entry name" value="RETINOL DEHYDROGENASE"/>
    <property type="match status" value="1"/>
</dbReference>
<gene>
    <name evidence="3" type="ORF">CB0940_01718</name>
</gene>
<dbReference type="AlphaFoldDB" id="A0A2G5IAJ2"/>
<keyword evidence="2" id="KW-0560">Oxidoreductase</keyword>
<dbReference type="EMBL" id="LKMD01000100">
    <property type="protein sequence ID" value="PIB01805.1"/>
    <property type="molecule type" value="Genomic_DNA"/>
</dbReference>
<evidence type="ECO:0000313" key="3">
    <source>
        <dbReference type="EMBL" id="PIB01805.1"/>
    </source>
</evidence>
<dbReference type="Pfam" id="PF00106">
    <property type="entry name" value="adh_short"/>
    <property type="match status" value="1"/>
</dbReference>
<dbReference type="PANTHER" id="PTHR24320:SF33">
    <property type="entry name" value="OXIDOREDUCTASE BLI-4, MITOCHONDRIAL-RELATED"/>
    <property type="match status" value="1"/>
</dbReference>
<evidence type="ECO:0000256" key="2">
    <source>
        <dbReference type="ARBA" id="ARBA00023002"/>
    </source>
</evidence>
<evidence type="ECO:0000256" key="1">
    <source>
        <dbReference type="ARBA" id="ARBA00006484"/>
    </source>
</evidence>
<comment type="caution">
    <text evidence="3">The sequence shown here is derived from an EMBL/GenBank/DDBJ whole genome shotgun (WGS) entry which is preliminary data.</text>
</comment>
<dbReference type="Gene3D" id="3.40.50.720">
    <property type="entry name" value="NAD(P)-binding Rossmann-like Domain"/>
    <property type="match status" value="1"/>
</dbReference>
<accession>A0A2G5IAJ2</accession>
<organism evidence="3 4">
    <name type="scientific">Cercospora beticola</name>
    <name type="common">Sugarbeet leaf spot fungus</name>
    <dbReference type="NCBI Taxonomy" id="122368"/>
    <lineage>
        <taxon>Eukaryota</taxon>
        <taxon>Fungi</taxon>
        <taxon>Dikarya</taxon>
        <taxon>Ascomycota</taxon>
        <taxon>Pezizomycotina</taxon>
        <taxon>Dothideomycetes</taxon>
        <taxon>Dothideomycetidae</taxon>
        <taxon>Mycosphaerellales</taxon>
        <taxon>Mycosphaerellaceae</taxon>
        <taxon>Cercospora</taxon>
    </lineage>
</organism>
<evidence type="ECO:0000313" key="4">
    <source>
        <dbReference type="Proteomes" id="UP000230605"/>
    </source>
</evidence>
<protein>
    <submittedName>
        <fullName evidence="3">Putative oxidoreductase bli-4, mitochondrial</fullName>
    </submittedName>
</protein>
<dbReference type="SUPFAM" id="SSF51735">
    <property type="entry name" value="NAD(P)-binding Rossmann-fold domains"/>
    <property type="match status" value="1"/>
</dbReference>
<proteinExistence type="inferred from homology"/>
<comment type="similarity">
    <text evidence="1">Belongs to the short-chain dehydrogenases/reductases (SDR) family.</text>
</comment>
<dbReference type="OrthoDB" id="191139at2759"/>
<dbReference type="InterPro" id="IPR002347">
    <property type="entry name" value="SDR_fam"/>
</dbReference>
<name>A0A2G5IAJ2_CERBT</name>